<feature type="non-terminal residue" evidence="1">
    <location>
        <position position="1"/>
    </location>
</feature>
<protein>
    <submittedName>
        <fullName evidence="1">Uncharacterized protein</fullName>
    </submittedName>
</protein>
<comment type="caution">
    <text evidence="1">The sequence shown here is derived from an EMBL/GenBank/DDBJ whole genome shotgun (WGS) entry which is preliminary data.</text>
</comment>
<reference evidence="1 2" key="1">
    <citation type="journal article" date="2019" name="Sci. Rep.">
        <title>Orb-weaving spider Araneus ventricosus genome elucidates the spidroin gene catalogue.</title>
        <authorList>
            <person name="Kono N."/>
            <person name="Nakamura H."/>
            <person name="Ohtoshi R."/>
            <person name="Moran D.A.P."/>
            <person name="Shinohara A."/>
            <person name="Yoshida Y."/>
            <person name="Fujiwara M."/>
            <person name="Mori M."/>
            <person name="Tomita M."/>
            <person name="Arakawa K."/>
        </authorList>
    </citation>
    <scope>NUCLEOTIDE SEQUENCE [LARGE SCALE GENOMIC DNA]</scope>
</reference>
<dbReference type="AlphaFoldDB" id="A0A4Y2G1H1"/>
<sequence>ETWVFLAENIFYEPTLLEVIDPSEGEISWKHQTPCYCPETIVWGRIGRIPFLRLSSLTFELKIVVFFTRLGSVTGILLSSISDREALALKKGRGPSGRIQKLCCERKIEPGWRRGIRWGEAVASDAPVLRRPFRRRKRKAKKSIKSAKYRHRCSETIESAGLAL</sequence>
<evidence type="ECO:0000313" key="1">
    <source>
        <dbReference type="EMBL" id="GBM46469.1"/>
    </source>
</evidence>
<proteinExistence type="predicted"/>
<keyword evidence="2" id="KW-1185">Reference proteome</keyword>
<dbReference type="EMBL" id="BGPR01175850">
    <property type="protein sequence ID" value="GBM46469.1"/>
    <property type="molecule type" value="Genomic_DNA"/>
</dbReference>
<dbReference type="Proteomes" id="UP000499080">
    <property type="component" value="Unassembled WGS sequence"/>
</dbReference>
<accession>A0A4Y2G1H1</accession>
<organism evidence="1 2">
    <name type="scientific">Araneus ventricosus</name>
    <name type="common">Orbweaver spider</name>
    <name type="synonym">Epeira ventricosa</name>
    <dbReference type="NCBI Taxonomy" id="182803"/>
    <lineage>
        <taxon>Eukaryota</taxon>
        <taxon>Metazoa</taxon>
        <taxon>Ecdysozoa</taxon>
        <taxon>Arthropoda</taxon>
        <taxon>Chelicerata</taxon>
        <taxon>Arachnida</taxon>
        <taxon>Araneae</taxon>
        <taxon>Araneomorphae</taxon>
        <taxon>Entelegynae</taxon>
        <taxon>Araneoidea</taxon>
        <taxon>Araneidae</taxon>
        <taxon>Araneus</taxon>
    </lineage>
</organism>
<gene>
    <name evidence="1" type="ORF">AVEN_110258_1</name>
</gene>
<evidence type="ECO:0000313" key="2">
    <source>
        <dbReference type="Proteomes" id="UP000499080"/>
    </source>
</evidence>
<name>A0A4Y2G1H1_ARAVE</name>